<reference evidence="2" key="1">
    <citation type="submission" date="2021-01" db="EMBL/GenBank/DDBJ databases">
        <title>Adiantum capillus-veneris genome.</title>
        <authorList>
            <person name="Fang Y."/>
            <person name="Liao Q."/>
        </authorList>
    </citation>
    <scope>NUCLEOTIDE SEQUENCE</scope>
    <source>
        <strain evidence="2">H3</strain>
        <tissue evidence="2">Leaf</tissue>
    </source>
</reference>
<dbReference type="GO" id="GO:0009654">
    <property type="term" value="C:photosystem II oxygen evolving complex"/>
    <property type="evidence" value="ECO:0007669"/>
    <property type="project" value="InterPro"/>
</dbReference>
<dbReference type="GO" id="GO:0005509">
    <property type="term" value="F:calcium ion binding"/>
    <property type="evidence" value="ECO:0007669"/>
    <property type="project" value="InterPro"/>
</dbReference>
<dbReference type="AlphaFoldDB" id="A0A9D4URG8"/>
<dbReference type="InterPro" id="IPR016123">
    <property type="entry name" value="Mog1/PsbP_a/b/a-sand"/>
</dbReference>
<dbReference type="GO" id="GO:0019898">
    <property type="term" value="C:extrinsic component of membrane"/>
    <property type="evidence" value="ECO:0007669"/>
    <property type="project" value="InterPro"/>
</dbReference>
<dbReference type="Proteomes" id="UP000886520">
    <property type="component" value="Chromosome 12"/>
</dbReference>
<evidence type="ECO:0000259" key="1">
    <source>
        <dbReference type="Pfam" id="PF01789"/>
    </source>
</evidence>
<proteinExistence type="predicted"/>
<dbReference type="EMBL" id="JABFUD020000012">
    <property type="protein sequence ID" value="KAI5072482.1"/>
    <property type="molecule type" value="Genomic_DNA"/>
</dbReference>
<sequence>MAVCNLLGSNFVVPASPNLDNATRANSSRSTHISVSAGKAVHSIRASSHGSSGETEGRQGDIAAAADVPLAVASLSRRALLGLSTSTAVALGGNLAGITSFLLSLNTGLSRSLKLDVVYPINGYKRCLEKNFEFIYPDRWVGDQRLLYRAVEKAEKQRLYGEAGVANIRTSSLVEPVVAFGPPGSSGELNVSVIVAPVPQDFRLDKLGDPKTAGDVILKSFTSNSKVIPTLLHAEKREDLLNGGRFLYYNLEFSVQGQSFLRHNVSVYAAYNGQLFSMNAQTPEKLWPDFKQQFFEMANSFKVRL</sequence>
<dbReference type="PANTHER" id="PTHR31407:SF16">
    <property type="entry name" value="PSBP DOMAIN-CONTAINING PROTEIN 7, CHLOROPLASTIC"/>
    <property type="match status" value="1"/>
</dbReference>
<gene>
    <name evidence="2" type="ORF">GOP47_0012588</name>
</gene>
<name>A0A9D4URG8_ADICA</name>
<feature type="domain" description="PsbP C-terminal" evidence="1">
    <location>
        <begin position="130"/>
        <end position="303"/>
    </location>
</feature>
<dbReference type="InterPro" id="IPR002683">
    <property type="entry name" value="PsbP_C"/>
</dbReference>
<evidence type="ECO:0000313" key="2">
    <source>
        <dbReference type="EMBL" id="KAI5072482.1"/>
    </source>
</evidence>
<dbReference type="OrthoDB" id="414405at2759"/>
<dbReference type="GO" id="GO:0015979">
    <property type="term" value="P:photosynthesis"/>
    <property type="evidence" value="ECO:0007669"/>
    <property type="project" value="InterPro"/>
</dbReference>
<protein>
    <recommendedName>
        <fullName evidence="1">PsbP C-terminal domain-containing protein</fullName>
    </recommendedName>
</protein>
<accession>A0A9D4URG8</accession>
<comment type="caution">
    <text evidence="2">The sequence shown here is derived from an EMBL/GenBank/DDBJ whole genome shotgun (WGS) entry which is preliminary data.</text>
</comment>
<dbReference type="PANTHER" id="PTHR31407">
    <property type="match status" value="1"/>
</dbReference>
<evidence type="ECO:0000313" key="3">
    <source>
        <dbReference type="Proteomes" id="UP000886520"/>
    </source>
</evidence>
<dbReference type="NCBIfam" id="NF040946">
    <property type="entry name" value="PSII_PsbP"/>
    <property type="match status" value="1"/>
</dbReference>
<keyword evidence="3" id="KW-1185">Reference proteome</keyword>
<dbReference type="SUPFAM" id="SSF55724">
    <property type="entry name" value="Mog1p/PsbP-like"/>
    <property type="match status" value="1"/>
</dbReference>
<organism evidence="2 3">
    <name type="scientific">Adiantum capillus-veneris</name>
    <name type="common">Maidenhair fern</name>
    <dbReference type="NCBI Taxonomy" id="13818"/>
    <lineage>
        <taxon>Eukaryota</taxon>
        <taxon>Viridiplantae</taxon>
        <taxon>Streptophyta</taxon>
        <taxon>Embryophyta</taxon>
        <taxon>Tracheophyta</taxon>
        <taxon>Polypodiopsida</taxon>
        <taxon>Polypodiidae</taxon>
        <taxon>Polypodiales</taxon>
        <taxon>Pteridineae</taxon>
        <taxon>Pteridaceae</taxon>
        <taxon>Vittarioideae</taxon>
        <taxon>Adiantum</taxon>
    </lineage>
</organism>
<dbReference type="Gene3D" id="3.40.1000.10">
    <property type="entry name" value="Mog1/PsbP, alpha/beta/alpha sandwich"/>
    <property type="match status" value="1"/>
</dbReference>
<dbReference type="Pfam" id="PF01789">
    <property type="entry name" value="PsbP"/>
    <property type="match status" value="1"/>
</dbReference>